<dbReference type="EMBL" id="BROD01000001">
    <property type="protein sequence ID" value="GKX66898.1"/>
    <property type="molecule type" value="Genomic_DNA"/>
</dbReference>
<dbReference type="Proteomes" id="UP001058074">
    <property type="component" value="Unassembled WGS sequence"/>
</dbReference>
<keyword evidence="2" id="KW-1185">Reference proteome</keyword>
<evidence type="ECO:0000313" key="2">
    <source>
        <dbReference type="Proteomes" id="UP001058074"/>
    </source>
</evidence>
<reference evidence="1" key="1">
    <citation type="journal article" date="2025" name="Int. J. Syst. Evol. Microbiol.">
        <title>Inconstantimicrobium mannanitabidum sp. nov., a novel member of the family Clostridiaceae isolated from anoxic soil under the treatment of reductive soil disinfestation.</title>
        <authorList>
            <person name="Ueki A."/>
            <person name="Tonouchi A."/>
            <person name="Honma S."/>
            <person name="Kaku N."/>
            <person name="Ueki K."/>
        </authorList>
    </citation>
    <scope>NUCLEOTIDE SEQUENCE</scope>
    <source>
        <strain evidence="1">TW13</strain>
    </source>
</reference>
<sequence length="308" mass="35962">MFKIKEIFSVFSKRNKIEKEIEINSEVRNRIFMLIIDLSNNDDNGGYYRFGSTFNMEKFCVEILKVLMMRLGKFDVIHKNKGIVNGVIEFLLSCKGEVFLDFIEDCFKTDEFKLVWIEKKNEFIDNINYIFSIEDIKFELTKYKEYWIESGNMSKLDSITYPQVICKENMFINAKIIEPALELLIDDVFKNVNNEFLEGLSHYKHKRYKESIVSCCCALESVMKIICLKNKWKYNDNATGLPLIKNIIEQSQTPNWYEGIIMPTLTLRNKLGPHGKGAAEVNVTKVQAQLQINLVASQIIFLIGEYDR</sequence>
<evidence type="ECO:0000313" key="1">
    <source>
        <dbReference type="EMBL" id="GKX66898.1"/>
    </source>
</evidence>
<comment type="caution">
    <text evidence="1">The sequence shown here is derived from an EMBL/GenBank/DDBJ whole genome shotgun (WGS) entry which is preliminary data.</text>
</comment>
<proteinExistence type="predicted"/>
<gene>
    <name evidence="1" type="ORF">rsdtw13_21560</name>
</gene>
<organism evidence="1 2">
    <name type="scientific">Inconstantimicrobium mannanitabidum</name>
    <dbReference type="NCBI Taxonomy" id="1604901"/>
    <lineage>
        <taxon>Bacteria</taxon>
        <taxon>Bacillati</taxon>
        <taxon>Bacillota</taxon>
        <taxon>Clostridia</taxon>
        <taxon>Eubacteriales</taxon>
        <taxon>Clostridiaceae</taxon>
        <taxon>Inconstantimicrobium</taxon>
    </lineage>
</organism>
<protein>
    <submittedName>
        <fullName evidence="1">Uncharacterized protein</fullName>
    </submittedName>
</protein>
<name>A0ACB5RCW7_9CLOT</name>
<accession>A0ACB5RCW7</accession>